<dbReference type="RefSeq" id="WP_239160430.1">
    <property type="nucleotide sequence ID" value="NZ_BOPH01000068.1"/>
</dbReference>
<dbReference type="EMBL" id="BOPH01000068">
    <property type="protein sequence ID" value="GIJ69788.1"/>
    <property type="molecule type" value="Genomic_DNA"/>
</dbReference>
<evidence type="ECO:0000259" key="1">
    <source>
        <dbReference type="Pfam" id="PF02557"/>
    </source>
</evidence>
<dbReference type="Proteomes" id="UP000635606">
    <property type="component" value="Unassembled WGS sequence"/>
</dbReference>
<organism evidence="2 3">
    <name type="scientific">Virgisporangium ochraceum</name>
    <dbReference type="NCBI Taxonomy" id="65505"/>
    <lineage>
        <taxon>Bacteria</taxon>
        <taxon>Bacillati</taxon>
        <taxon>Actinomycetota</taxon>
        <taxon>Actinomycetes</taxon>
        <taxon>Micromonosporales</taxon>
        <taxon>Micromonosporaceae</taxon>
        <taxon>Virgisporangium</taxon>
    </lineage>
</organism>
<dbReference type="SUPFAM" id="SSF55166">
    <property type="entry name" value="Hedgehog/DD-peptidase"/>
    <property type="match status" value="1"/>
</dbReference>
<dbReference type="GO" id="GO:0008233">
    <property type="term" value="F:peptidase activity"/>
    <property type="evidence" value="ECO:0007669"/>
    <property type="project" value="InterPro"/>
</dbReference>
<accession>A0A8J3ZX56</accession>
<dbReference type="AlphaFoldDB" id="A0A8J3ZX56"/>
<gene>
    <name evidence="2" type="ORF">Voc01_047050</name>
</gene>
<dbReference type="InterPro" id="IPR052179">
    <property type="entry name" value="DD-CPase-like"/>
</dbReference>
<name>A0A8J3ZX56_9ACTN</name>
<protein>
    <recommendedName>
        <fullName evidence="1">D-alanyl-D-alanine carboxypeptidase-like core domain-containing protein</fullName>
    </recommendedName>
</protein>
<keyword evidence="3" id="KW-1185">Reference proteome</keyword>
<dbReference type="GO" id="GO:0006508">
    <property type="term" value="P:proteolysis"/>
    <property type="evidence" value="ECO:0007669"/>
    <property type="project" value="InterPro"/>
</dbReference>
<dbReference type="PANTHER" id="PTHR34385:SF1">
    <property type="entry name" value="PEPTIDOGLYCAN L-ALANYL-D-GLUTAMATE ENDOPEPTIDASE CWLK"/>
    <property type="match status" value="1"/>
</dbReference>
<comment type="caution">
    <text evidence="2">The sequence shown here is derived from an EMBL/GenBank/DDBJ whole genome shotgun (WGS) entry which is preliminary data.</text>
</comment>
<reference evidence="2" key="1">
    <citation type="submission" date="2021-01" db="EMBL/GenBank/DDBJ databases">
        <title>Whole genome shotgun sequence of Virgisporangium ochraceum NBRC 16418.</title>
        <authorList>
            <person name="Komaki H."/>
            <person name="Tamura T."/>
        </authorList>
    </citation>
    <scope>NUCLEOTIDE SEQUENCE</scope>
    <source>
        <strain evidence="2">NBRC 16418</strain>
    </source>
</reference>
<evidence type="ECO:0000313" key="2">
    <source>
        <dbReference type="EMBL" id="GIJ69788.1"/>
    </source>
</evidence>
<feature type="domain" description="D-alanyl-D-alanine carboxypeptidase-like core" evidence="1">
    <location>
        <begin position="112"/>
        <end position="214"/>
    </location>
</feature>
<dbReference type="InterPro" id="IPR009045">
    <property type="entry name" value="Zn_M74/Hedgehog-like"/>
</dbReference>
<dbReference type="CDD" id="cd14814">
    <property type="entry name" value="Peptidase_M15"/>
    <property type="match status" value="1"/>
</dbReference>
<dbReference type="Gene3D" id="3.30.1380.10">
    <property type="match status" value="1"/>
</dbReference>
<dbReference type="PANTHER" id="PTHR34385">
    <property type="entry name" value="D-ALANYL-D-ALANINE CARBOXYPEPTIDASE"/>
    <property type="match status" value="1"/>
</dbReference>
<dbReference type="Pfam" id="PF02557">
    <property type="entry name" value="VanY"/>
    <property type="match status" value="1"/>
</dbReference>
<proteinExistence type="predicted"/>
<dbReference type="InterPro" id="IPR003709">
    <property type="entry name" value="VanY-like_core_dom"/>
</dbReference>
<evidence type="ECO:0000313" key="3">
    <source>
        <dbReference type="Proteomes" id="UP000635606"/>
    </source>
</evidence>
<sequence length="216" mass="22077">MDAISSISSRIAYIESQLAAVRAGGWPAGTATATAPTGTATTAGGNAFAETLRSMGAGSTAMGALGAGAAGAGVAGTGKANLNAKGIPADLAAYGNGRIPSGALGQVGDTRHRLWTPAADSLTRLIADARRDGVTIGITDSYRSFAEQVDLAKRKGLYSQGGLAAKPGTSDHGWGMAADLDLNSKAQAWMRANAGRYGFVENTPREPWHWAYRPRA</sequence>